<keyword evidence="3" id="KW-0964">Secreted</keyword>
<keyword evidence="8" id="KW-0503">Monooxygenase</keyword>
<evidence type="ECO:0000256" key="1">
    <source>
        <dbReference type="ARBA" id="ARBA00001973"/>
    </source>
</evidence>
<keyword evidence="10" id="KW-0325">Glycoprotein</keyword>
<dbReference type="OrthoDB" id="2019572at2759"/>
<comment type="subcellular location">
    <subcellularLocation>
        <location evidence="2">Secreted</location>
    </subcellularLocation>
</comment>
<evidence type="ECO:0000256" key="3">
    <source>
        <dbReference type="ARBA" id="ARBA00022525"/>
    </source>
</evidence>
<comment type="similarity">
    <text evidence="11">Belongs to the polysaccharide monooxygenase AA14 family.</text>
</comment>
<evidence type="ECO:0000313" key="12">
    <source>
        <dbReference type="EMBL" id="KAF9451834.1"/>
    </source>
</evidence>
<dbReference type="GO" id="GO:0004497">
    <property type="term" value="F:monooxygenase activity"/>
    <property type="evidence" value="ECO:0007669"/>
    <property type="project" value="UniProtKB-KW"/>
</dbReference>
<organism evidence="12 13">
    <name type="scientific">Macrolepiota fuliginosa MF-IS2</name>
    <dbReference type="NCBI Taxonomy" id="1400762"/>
    <lineage>
        <taxon>Eukaryota</taxon>
        <taxon>Fungi</taxon>
        <taxon>Dikarya</taxon>
        <taxon>Basidiomycota</taxon>
        <taxon>Agaricomycotina</taxon>
        <taxon>Agaricomycetes</taxon>
        <taxon>Agaricomycetidae</taxon>
        <taxon>Agaricales</taxon>
        <taxon>Agaricineae</taxon>
        <taxon>Agaricaceae</taxon>
        <taxon>Macrolepiota</taxon>
    </lineage>
</organism>
<dbReference type="AlphaFoldDB" id="A0A9P5XJ21"/>
<gene>
    <name evidence="12" type="ORF">P691DRAFT_300692</name>
</gene>
<keyword evidence="7" id="KW-0186">Copper</keyword>
<dbReference type="Pfam" id="PF22810">
    <property type="entry name" value="LPMO_AA14"/>
    <property type="match status" value="1"/>
</dbReference>
<evidence type="ECO:0000256" key="6">
    <source>
        <dbReference type="ARBA" id="ARBA00023002"/>
    </source>
</evidence>
<dbReference type="Proteomes" id="UP000807342">
    <property type="component" value="Unassembled WGS sequence"/>
</dbReference>
<keyword evidence="9" id="KW-1015">Disulfide bond</keyword>
<dbReference type="EMBL" id="MU151079">
    <property type="protein sequence ID" value="KAF9451834.1"/>
    <property type="molecule type" value="Genomic_DNA"/>
</dbReference>
<keyword evidence="4" id="KW-0479">Metal-binding</keyword>
<evidence type="ECO:0000256" key="5">
    <source>
        <dbReference type="ARBA" id="ARBA00022729"/>
    </source>
</evidence>
<keyword evidence="13" id="KW-1185">Reference proteome</keyword>
<name>A0A9P5XJ21_9AGAR</name>
<evidence type="ECO:0000256" key="9">
    <source>
        <dbReference type="ARBA" id="ARBA00023157"/>
    </source>
</evidence>
<dbReference type="InterPro" id="IPR054497">
    <property type="entry name" value="LPMO_AA14"/>
</dbReference>
<keyword evidence="5" id="KW-0732">Signal</keyword>
<comment type="cofactor">
    <cofactor evidence="1">
        <name>Cu(2+)</name>
        <dbReference type="ChEBI" id="CHEBI:29036"/>
    </cofactor>
</comment>
<protein>
    <submittedName>
        <fullName evidence="12">Uncharacterized protein</fullName>
    </submittedName>
</protein>
<evidence type="ECO:0000256" key="4">
    <source>
        <dbReference type="ARBA" id="ARBA00022723"/>
    </source>
</evidence>
<evidence type="ECO:0000313" key="13">
    <source>
        <dbReference type="Proteomes" id="UP000807342"/>
    </source>
</evidence>
<dbReference type="GO" id="GO:0005576">
    <property type="term" value="C:extracellular region"/>
    <property type="evidence" value="ECO:0007669"/>
    <property type="project" value="UniProtKB-SubCell"/>
</dbReference>
<evidence type="ECO:0000256" key="10">
    <source>
        <dbReference type="ARBA" id="ARBA00023180"/>
    </source>
</evidence>
<comment type="caution">
    <text evidence="12">The sequence shown here is derived from an EMBL/GenBank/DDBJ whole genome shotgun (WGS) entry which is preliminary data.</text>
</comment>
<dbReference type="GO" id="GO:0046872">
    <property type="term" value="F:metal ion binding"/>
    <property type="evidence" value="ECO:0007669"/>
    <property type="project" value="UniProtKB-KW"/>
</dbReference>
<proteinExistence type="inferred from homology"/>
<evidence type="ECO:0000256" key="2">
    <source>
        <dbReference type="ARBA" id="ARBA00004613"/>
    </source>
</evidence>
<accession>A0A9P5XJ21</accession>
<sequence length="273" mass="29553">MHHVNNCDQFPPSPGDLLQLPAKGVFTVEHAANRAFTTLSFDGNNIATYPDGQDHPGLGDSGDCISEPNIHTTNESMAAGTAFAISYTSNLSEVQPDNLVVFSVLYNTPWRRLATYSVPQLPPCPVGGCICVWGWVPNGCGEPNMYMQPLRCNVTGRTGTTNLAKPNPPAWCEGDTSTCTKGAKQMIYWNQQEGNNIVVSGTDNSGMNKSPGYNMKLGFTNGPQNDIFGGTNVTAPPPSPSRSSVSRELRKPAYQYIVLRFLFMATLIVGLSW</sequence>
<keyword evidence="6" id="KW-0560">Oxidoreductase</keyword>
<evidence type="ECO:0000256" key="11">
    <source>
        <dbReference type="ARBA" id="ARBA00046340"/>
    </source>
</evidence>
<reference evidence="12" key="1">
    <citation type="submission" date="2020-11" db="EMBL/GenBank/DDBJ databases">
        <authorList>
            <consortium name="DOE Joint Genome Institute"/>
            <person name="Ahrendt S."/>
            <person name="Riley R."/>
            <person name="Andreopoulos W."/>
            <person name="Labutti K."/>
            <person name="Pangilinan J."/>
            <person name="Ruiz-Duenas F.J."/>
            <person name="Barrasa J.M."/>
            <person name="Sanchez-Garcia M."/>
            <person name="Camarero S."/>
            <person name="Miyauchi S."/>
            <person name="Serrano A."/>
            <person name="Linde D."/>
            <person name="Babiker R."/>
            <person name="Drula E."/>
            <person name="Ayuso-Fernandez I."/>
            <person name="Pacheco R."/>
            <person name="Padilla G."/>
            <person name="Ferreira P."/>
            <person name="Barriuso J."/>
            <person name="Kellner H."/>
            <person name="Castanera R."/>
            <person name="Alfaro M."/>
            <person name="Ramirez L."/>
            <person name="Pisabarro A.G."/>
            <person name="Kuo A."/>
            <person name="Tritt A."/>
            <person name="Lipzen A."/>
            <person name="He G."/>
            <person name="Yan M."/>
            <person name="Ng V."/>
            <person name="Cullen D."/>
            <person name="Martin F."/>
            <person name="Rosso M.-N."/>
            <person name="Henrissat B."/>
            <person name="Hibbett D."/>
            <person name="Martinez A.T."/>
            <person name="Grigoriev I.V."/>
        </authorList>
    </citation>
    <scope>NUCLEOTIDE SEQUENCE</scope>
    <source>
        <strain evidence="12">MF-IS2</strain>
    </source>
</reference>
<evidence type="ECO:0000256" key="8">
    <source>
        <dbReference type="ARBA" id="ARBA00023033"/>
    </source>
</evidence>
<evidence type="ECO:0000256" key="7">
    <source>
        <dbReference type="ARBA" id="ARBA00023008"/>
    </source>
</evidence>